<dbReference type="PRINTS" id="PR00502">
    <property type="entry name" value="NUDIXFAMILY"/>
</dbReference>
<keyword evidence="4" id="KW-0460">Magnesium</keyword>
<dbReference type="InterPro" id="IPR015797">
    <property type="entry name" value="NUDIX_hydrolase-like_dom_sf"/>
</dbReference>
<gene>
    <name evidence="7" type="ORF">ACE11A_09720</name>
</gene>
<dbReference type="PANTHER" id="PTHR43046:SF12">
    <property type="entry name" value="GDP-MANNOSE MANNOSYL HYDROLASE"/>
    <property type="match status" value="1"/>
</dbReference>
<dbReference type="PROSITE" id="PS00893">
    <property type="entry name" value="NUDIX_BOX"/>
    <property type="match status" value="1"/>
</dbReference>
<proteinExistence type="inferred from homology"/>
<evidence type="ECO:0000256" key="3">
    <source>
        <dbReference type="ARBA" id="ARBA00022801"/>
    </source>
</evidence>
<dbReference type="InterPro" id="IPR020476">
    <property type="entry name" value="Nudix_hydrolase"/>
</dbReference>
<accession>A0ABV4ZKH9</accession>
<evidence type="ECO:0000256" key="4">
    <source>
        <dbReference type="ARBA" id="ARBA00022842"/>
    </source>
</evidence>
<dbReference type="Pfam" id="PF00293">
    <property type="entry name" value="NUDIX"/>
    <property type="match status" value="1"/>
</dbReference>
<evidence type="ECO:0000256" key="2">
    <source>
        <dbReference type="ARBA" id="ARBA00005582"/>
    </source>
</evidence>
<sequence>MSAQESARRESARVLVTDAQDRVLLLRFWVDPRDPGSGHGWATPGGGIEPGESPARAAARELREETGLSVAPDALGRPVAETAGHADLGWAAGYFRDVFFHLRVRAHRVDVTGQEEHERTYHAGHRWWPLPDLATTADTVYPLGLAALLTTLVTGRTPAEPVRLPWHH</sequence>
<comment type="caution">
    <text evidence="7">The sequence shown here is derived from an EMBL/GenBank/DDBJ whole genome shotgun (WGS) entry which is preliminary data.</text>
</comment>
<evidence type="ECO:0000313" key="8">
    <source>
        <dbReference type="Proteomes" id="UP001577267"/>
    </source>
</evidence>
<dbReference type="GO" id="GO:0016787">
    <property type="term" value="F:hydrolase activity"/>
    <property type="evidence" value="ECO:0007669"/>
    <property type="project" value="UniProtKB-KW"/>
</dbReference>
<evidence type="ECO:0000259" key="6">
    <source>
        <dbReference type="PROSITE" id="PS51462"/>
    </source>
</evidence>
<dbReference type="SUPFAM" id="SSF55811">
    <property type="entry name" value="Nudix"/>
    <property type="match status" value="1"/>
</dbReference>
<name>A0ABV4ZKH9_9ACTN</name>
<dbReference type="CDD" id="cd04685">
    <property type="entry name" value="NUDIX_Hydrolase"/>
    <property type="match status" value="1"/>
</dbReference>
<dbReference type="RefSeq" id="WP_375062627.1">
    <property type="nucleotide sequence ID" value="NZ_JBHGBT010000007.1"/>
</dbReference>
<dbReference type="Gene3D" id="3.90.79.10">
    <property type="entry name" value="Nucleoside Triphosphate Pyrophosphohydrolase"/>
    <property type="match status" value="1"/>
</dbReference>
<evidence type="ECO:0000256" key="5">
    <source>
        <dbReference type="RuleBase" id="RU003476"/>
    </source>
</evidence>
<dbReference type="PROSITE" id="PS51462">
    <property type="entry name" value="NUDIX"/>
    <property type="match status" value="1"/>
</dbReference>
<evidence type="ECO:0000313" key="7">
    <source>
        <dbReference type="EMBL" id="MFB4194626.1"/>
    </source>
</evidence>
<evidence type="ECO:0000256" key="1">
    <source>
        <dbReference type="ARBA" id="ARBA00001946"/>
    </source>
</evidence>
<protein>
    <submittedName>
        <fullName evidence="7">NUDIX hydrolase</fullName>
    </submittedName>
</protein>
<organism evidence="7 8">
    <name type="scientific">Streptomyces carpaticus</name>
    <dbReference type="NCBI Taxonomy" id="285558"/>
    <lineage>
        <taxon>Bacteria</taxon>
        <taxon>Bacillati</taxon>
        <taxon>Actinomycetota</taxon>
        <taxon>Actinomycetes</taxon>
        <taxon>Kitasatosporales</taxon>
        <taxon>Streptomycetaceae</taxon>
        <taxon>Streptomyces</taxon>
    </lineage>
</organism>
<keyword evidence="3 5" id="KW-0378">Hydrolase</keyword>
<feature type="domain" description="Nudix hydrolase" evidence="6">
    <location>
        <begin position="7"/>
        <end position="151"/>
    </location>
</feature>
<dbReference type="InterPro" id="IPR020084">
    <property type="entry name" value="NUDIX_hydrolase_CS"/>
</dbReference>
<keyword evidence="8" id="KW-1185">Reference proteome</keyword>
<dbReference type="Proteomes" id="UP001577267">
    <property type="component" value="Unassembled WGS sequence"/>
</dbReference>
<comment type="similarity">
    <text evidence="2 5">Belongs to the Nudix hydrolase family.</text>
</comment>
<dbReference type="InterPro" id="IPR000086">
    <property type="entry name" value="NUDIX_hydrolase_dom"/>
</dbReference>
<dbReference type="PANTHER" id="PTHR43046">
    <property type="entry name" value="GDP-MANNOSE MANNOSYL HYDROLASE"/>
    <property type="match status" value="1"/>
</dbReference>
<dbReference type="EMBL" id="JBHGBT010000007">
    <property type="protein sequence ID" value="MFB4194626.1"/>
    <property type="molecule type" value="Genomic_DNA"/>
</dbReference>
<reference evidence="7 8" key="1">
    <citation type="submission" date="2024-09" db="EMBL/GenBank/DDBJ databases">
        <title>Draft genome sequence of multifaceted antimicrobials producing Streptomyces sp. strain FH1.</title>
        <authorList>
            <person name="Hassan F."/>
            <person name="Ali H."/>
            <person name="Hassan N."/>
            <person name="Nawaz A."/>
        </authorList>
    </citation>
    <scope>NUCLEOTIDE SEQUENCE [LARGE SCALE GENOMIC DNA]</scope>
    <source>
        <strain evidence="7 8">FH1</strain>
    </source>
</reference>
<comment type="cofactor">
    <cofactor evidence="1">
        <name>Mg(2+)</name>
        <dbReference type="ChEBI" id="CHEBI:18420"/>
    </cofactor>
</comment>